<dbReference type="Pfam" id="PF00703">
    <property type="entry name" value="Glyco_hydro_2"/>
    <property type="match status" value="1"/>
</dbReference>
<evidence type="ECO:0000256" key="2">
    <source>
        <dbReference type="ARBA" id="ARBA00004740"/>
    </source>
</evidence>
<dbReference type="SUPFAM" id="SSF49785">
    <property type="entry name" value="Galactose-binding domain-like"/>
    <property type="match status" value="1"/>
</dbReference>
<evidence type="ECO:0000256" key="5">
    <source>
        <dbReference type="ARBA" id="ARBA00023295"/>
    </source>
</evidence>
<dbReference type="Pfam" id="PF22666">
    <property type="entry name" value="Glyco_hydro_2_N2"/>
    <property type="match status" value="1"/>
</dbReference>
<feature type="domain" description="Beta-mannosidase-like galactose-binding" evidence="11">
    <location>
        <begin position="56"/>
        <end position="233"/>
    </location>
</feature>
<evidence type="ECO:0000313" key="12">
    <source>
        <dbReference type="EMBL" id="CAE6506317.1"/>
    </source>
</evidence>
<proteinExistence type="inferred from homology"/>
<comment type="catalytic activity">
    <reaction evidence="1">
        <text>Hydrolysis of terminal, non-reducing beta-D-mannose residues in beta-D-mannosides.</text>
        <dbReference type="EC" id="3.2.1.25"/>
    </reaction>
</comment>
<dbReference type="Gene3D" id="2.60.120.260">
    <property type="entry name" value="Galactose-binding domain-like"/>
    <property type="match status" value="1"/>
</dbReference>
<evidence type="ECO:0000256" key="3">
    <source>
        <dbReference type="ARBA" id="ARBA00012754"/>
    </source>
</evidence>
<dbReference type="GO" id="GO:0004567">
    <property type="term" value="F:beta-mannosidase activity"/>
    <property type="evidence" value="ECO:0007669"/>
    <property type="project" value="UniProtKB-EC"/>
</dbReference>
<dbReference type="InterPro" id="IPR041447">
    <property type="entry name" value="Mannosidase_ig"/>
</dbReference>
<reference evidence="12" key="1">
    <citation type="submission" date="2021-01" db="EMBL/GenBank/DDBJ databases">
        <authorList>
            <person name="Kaushik A."/>
        </authorList>
    </citation>
    <scope>NUCLEOTIDE SEQUENCE</scope>
    <source>
        <strain evidence="12">AG4-R118</strain>
    </source>
</reference>
<evidence type="ECO:0000259" key="10">
    <source>
        <dbReference type="Pfam" id="PF17786"/>
    </source>
</evidence>
<dbReference type="Pfam" id="PF17786">
    <property type="entry name" value="Mannosidase_ig"/>
    <property type="match status" value="1"/>
</dbReference>
<evidence type="ECO:0000256" key="4">
    <source>
        <dbReference type="ARBA" id="ARBA00022801"/>
    </source>
</evidence>
<name>A0A8H3CZD8_9AGAM</name>
<evidence type="ECO:0000256" key="6">
    <source>
        <dbReference type="ARBA" id="ARBA00038429"/>
    </source>
</evidence>
<dbReference type="AlphaFoldDB" id="A0A8H3CZD8"/>
<dbReference type="EC" id="3.2.1.25" evidence="3"/>
<protein>
    <recommendedName>
        <fullName evidence="7">Beta-mannosidase B</fullName>
        <ecNumber evidence="3">3.2.1.25</ecNumber>
    </recommendedName>
    <alternativeName>
        <fullName evidence="8">Mannanase B</fullName>
    </alternativeName>
</protein>
<evidence type="ECO:0000259" key="11">
    <source>
        <dbReference type="Pfam" id="PF22666"/>
    </source>
</evidence>
<dbReference type="SUPFAM" id="SSF49303">
    <property type="entry name" value="beta-Galactosidase/glucuronidase domain"/>
    <property type="match status" value="2"/>
</dbReference>
<feature type="domain" description="Mannosidase Ig/CBM-like" evidence="10">
    <location>
        <begin position="737"/>
        <end position="831"/>
    </location>
</feature>
<gene>
    <name evidence="12" type="ORF">RDB_LOCUS160159</name>
</gene>
<dbReference type="PANTHER" id="PTHR43730">
    <property type="entry name" value="BETA-MANNOSIDASE"/>
    <property type="match status" value="1"/>
</dbReference>
<dbReference type="InterPro" id="IPR054593">
    <property type="entry name" value="Beta-mannosidase-like_N2"/>
</dbReference>
<dbReference type="InterPro" id="IPR006102">
    <property type="entry name" value="Ig-like_GH2"/>
</dbReference>
<comment type="pathway">
    <text evidence="2">Glycan metabolism; N-glycan degradation.</text>
</comment>
<organism evidence="12 13">
    <name type="scientific">Rhizoctonia solani</name>
    <dbReference type="NCBI Taxonomy" id="456999"/>
    <lineage>
        <taxon>Eukaryota</taxon>
        <taxon>Fungi</taxon>
        <taxon>Dikarya</taxon>
        <taxon>Basidiomycota</taxon>
        <taxon>Agaricomycotina</taxon>
        <taxon>Agaricomycetes</taxon>
        <taxon>Cantharellales</taxon>
        <taxon>Ceratobasidiaceae</taxon>
        <taxon>Rhizoctonia</taxon>
    </lineage>
</organism>
<evidence type="ECO:0000259" key="9">
    <source>
        <dbReference type="Pfam" id="PF00703"/>
    </source>
</evidence>
<dbReference type="InterPro" id="IPR013783">
    <property type="entry name" value="Ig-like_fold"/>
</dbReference>
<evidence type="ECO:0000256" key="1">
    <source>
        <dbReference type="ARBA" id="ARBA00000829"/>
    </source>
</evidence>
<feature type="domain" description="Glycoside hydrolase family 2 immunoglobulin-like beta-sandwich" evidence="9">
    <location>
        <begin position="242"/>
        <end position="350"/>
    </location>
</feature>
<dbReference type="Gene3D" id="2.60.40.10">
    <property type="entry name" value="Immunoglobulins"/>
    <property type="match status" value="2"/>
</dbReference>
<evidence type="ECO:0000256" key="8">
    <source>
        <dbReference type="ARBA" id="ARBA00041614"/>
    </source>
</evidence>
<dbReference type="InterPro" id="IPR008979">
    <property type="entry name" value="Galactose-bd-like_sf"/>
</dbReference>
<keyword evidence="4" id="KW-0378">Hydrolase</keyword>
<dbReference type="SUPFAM" id="SSF51445">
    <property type="entry name" value="(Trans)glycosidases"/>
    <property type="match status" value="1"/>
</dbReference>
<sequence>MTIIALDLASAIFIRATPLRLKLLEDTVNSCPTLLLATLDLTWTKMPISLPIHTGWTFTQVGERGETSVTAKDEWIPTSAFPTSVHVELIKLGKIPDPYIGLNEWDVQWVGEADWAFRTSFQLQSKDLSEPNADLVFDGLDTYCTVQLNGKVILEANNMFLPYRVPVKDHLLEGSNELRLTFPSTFVKGRELQEKHGKFGLWNGDSSRLHVRTAQYTYGWDWGPVLRTIGPWRPITLETYSVRLSDVRVRQDVKEDLSAKLSIDLEVSDKSSDLSASVVLKSSTGAVIKKSPDITIKNDQSVAEFELAKGEVDLWYPVGYGKQALYTIEVQVADKSGKQVAAHSQRIGIRRARVVEDPLEGQEGRTFLFEINNVRVFCGGSNWIPADNFLTTITPERYRAWLQLLVDGNQNMVRIWAGGIYEDDSFYDTCDELGILVWQDFMFGCGQYPAYDSLLESVKLEAEANVKRMRHHPSLVIWAGNNEDYQVAESLKLELDYDADPGEVDFRKTNFPARYIYEVLLPEVVNRLSDTHYHRASPYSGYGKPTTDRTYGDIHQWNVWHGSQEPWHNWDILSGRFVSEFGMEGFPNIRTVDYWLGGNKDERYPQSRIMNNHNKADGFERRLELYLVENFKHAFDIESYVYYTQIMQAETLASAYRLWRREWRGKGKEYTSGALVWQINDCWPVTSWAIVDYFLRPKPAYFTIARELRPYTVGMTRKTIKTPLGPRSALYSSIETRLEAWGTNSTLEAKKATLEIRSFDVEGGGKLIDTQKFDIVLAPNSSTELWKGGLPGEGKRIRDSDPQNMIVVQARLLDTDGKVLARYSNWPEPFKFIHFPTPEQVGLKISTSKDEDPDDTIITLSASIPIKGIILDVEGDDAKWSDQAIDLVPGDDQAVVVKGLKGREVKARYLGDGSA</sequence>
<accession>A0A8H3CZD8</accession>
<comment type="similarity">
    <text evidence="6">Belongs to the glycosyl hydrolase 2 family. Beta-mannosidase B subfamily.</text>
</comment>
<dbReference type="GO" id="GO:0006516">
    <property type="term" value="P:glycoprotein catabolic process"/>
    <property type="evidence" value="ECO:0007669"/>
    <property type="project" value="TreeGrafter"/>
</dbReference>
<dbReference type="FunFam" id="3.20.20.80:FF:000050">
    <property type="entry name" value="Beta-mannosidase B"/>
    <property type="match status" value="1"/>
</dbReference>
<dbReference type="PANTHER" id="PTHR43730:SF1">
    <property type="entry name" value="BETA-MANNOSIDASE"/>
    <property type="match status" value="1"/>
</dbReference>
<evidence type="ECO:0000313" key="13">
    <source>
        <dbReference type="Proteomes" id="UP000663888"/>
    </source>
</evidence>
<dbReference type="Gene3D" id="3.20.20.80">
    <property type="entry name" value="Glycosidases"/>
    <property type="match status" value="1"/>
</dbReference>
<dbReference type="InterPro" id="IPR036156">
    <property type="entry name" value="Beta-gal/glucu_dom_sf"/>
</dbReference>
<dbReference type="Proteomes" id="UP000663888">
    <property type="component" value="Unassembled WGS sequence"/>
</dbReference>
<dbReference type="GO" id="GO:0005975">
    <property type="term" value="P:carbohydrate metabolic process"/>
    <property type="evidence" value="ECO:0007669"/>
    <property type="project" value="InterPro"/>
</dbReference>
<dbReference type="InterPro" id="IPR017853">
    <property type="entry name" value="GH"/>
</dbReference>
<dbReference type="InterPro" id="IPR050887">
    <property type="entry name" value="Beta-mannosidase_GH2"/>
</dbReference>
<keyword evidence="5" id="KW-0326">Glycosidase</keyword>
<comment type="caution">
    <text evidence="12">The sequence shown here is derived from an EMBL/GenBank/DDBJ whole genome shotgun (WGS) entry which is preliminary data.</text>
</comment>
<dbReference type="EMBL" id="CAJMWX010001817">
    <property type="protein sequence ID" value="CAE6506317.1"/>
    <property type="molecule type" value="Genomic_DNA"/>
</dbReference>
<evidence type="ECO:0000256" key="7">
    <source>
        <dbReference type="ARBA" id="ARBA00041069"/>
    </source>
</evidence>